<dbReference type="Proteomes" id="UP000325440">
    <property type="component" value="Unassembled WGS sequence"/>
</dbReference>
<dbReference type="EMBL" id="CABPRJ010001903">
    <property type="protein sequence ID" value="VVC40333.1"/>
    <property type="molecule type" value="Genomic_DNA"/>
</dbReference>
<keyword evidence="3" id="KW-1185">Reference proteome</keyword>
<protein>
    <submittedName>
        <fullName evidence="2">Uncharacterized protein</fullName>
    </submittedName>
</protein>
<feature type="compositionally biased region" description="Basic residues" evidence="1">
    <location>
        <begin position="21"/>
        <end position="31"/>
    </location>
</feature>
<feature type="region of interest" description="Disordered" evidence="1">
    <location>
        <begin position="1"/>
        <end position="36"/>
    </location>
</feature>
<evidence type="ECO:0000313" key="2">
    <source>
        <dbReference type="EMBL" id="VVC40333.1"/>
    </source>
</evidence>
<evidence type="ECO:0000313" key="3">
    <source>
        <dbReference type="Proteomes" id="UP000325440"/>
    </source>
</evidence>
<proteinExistence type="predicted"/>
<sequence length="185" mass="20709">MESSLLVEDQSRPAELLSPSRGRRKQAKPQRKNGGEFNLACASTTINRAKLIIRERGSSTHSAALFVGPQIFATRPPRPYIIYEYGIHQKSGSGETGVGVEFVSGVIFKAVDYRQLRGESLKGSTVRTCNRRRSRAIIASARVRVFFFSLLTGSDNPEWPLGQVRLEFQRSLSPPPVYKQNQKRT</sequence>
<gene>
    <name evidence="2" type="ORF">CINCED_3A009128</name>
</gene>
<name>A0A5E4NB16_9HEMI</name>
<accession>A0A5E4NB16</accession>
<reference evidence="2 3" key="1">
    <citation type="submission" date="2019-08" db="EMBL/GenBank/DDBJ databases">
        <authorList>
            <person name="Alioto T."/>
            <person name="Alioto T."/>
            <person name="Gomez Garrido J."/>
        </authorList>
    </citation>
    <scope>NUCLEOTIDE SEQUENCE [LARGE SCALE GENOMIC DNA]</scope>
</reference>
<organism evidence="2 3">
    <name type="scientific">Cinara cedri</name>
    <dbReference type="NCBI Taxonomy" id="506608"/>
    <lineage>
        <taxon>Eukaryota</taxon>
        <taxon>Metazoa</taxon>
        <taxon>Ecdysozoa</taxon>
        <taxon>Arthropoda</taxon>
        <taxon>Hexapoda</taxon>
        <taxon>Insecta</taxon>
        <taxon>Pterygota</taxon>
        <taxon>Neoptera</taxon>
        <taxon>Paraneoptera</taxon>
        <taxon>Hemiptera</taxon>
        <taxon>Sternorrhyncha</taxon>
        <taxon>Aphidomorpha</taxon>
        <taxon>Aphidoidea</taxon>
        <taxon>Aphididae</taxon>
        <taxon>Lachninae</taxon>
        <taxon>Cinara</taxon>
    </lineage>
</organism>
<evidence type="ECO:0000256" key="1">
    <source>
        <dbReference type="SAM" id="MobiDB-lite"/>
    </source>
</evidence>
<dbReference type="AlphaFoldDB" id="A0A5E4NB16"/>